<dbReference type="AlphaFoldDB" id="A0A4Z2H081"/>
<proteinExistence type="predicted"/>
<reference evidence="2 3" key="1">
    <citation type="submission" date="2019-03" db="EMBL/GenBank/DDBJ databases">
        <title>First draft genome of Liparis tanakae, snailfish: a comprehensive survey of snailfish specific genes.</title>
        <authorList>
            <person name="Kim W."/>
            <person name="Song I."/>
            <person name="Jeong J.-H."/>
            <person name="Kim D."/>
            <person name="Kim S."/>
            <person name="Ryu S."/>
            <person name="Song J.Y."/>
            <person name="Lee S.K."/>
        </authorList>
    </citation>
    <scope>NUCLEOTIDE SEQUENCE [LARGE SCALE GENOMIC DNA]</scope>
    <source>
        <tissue evidence="2">Muscle</tissue>
    </source>
</reference>
<sequence>MATQLQNGLITCAAFEGFGRMEEMHVKDVVEDRALISGPSPPMSADSTQRREIRQSGVSGEELVFTSASLLTAMFTRPSSGASEADCYVAAVRRRLRLIDLAFITFPPSAFEEMFQPRVPLPSLGGVKTISGDPGRAKLRVVRIKEDFERELFCPGASVYQIAALPHQRALVISNPLDRPRRSPPGRAAPSSLDKLRSAHEGSVGVRGNEMADDRAQSWLGASARASVRPLFGDPNSSSLTR</sequence>
<evidence type="ECO:0000256" key="1">
    <source>
        <dbReference type="SAM" id="MobiDB-lite"/>
    </source>
</evidence>
<organism evidence="2 3">
    <name type="scientific">Liparis tanakae</name>
    <name type="common">Tanaka's snailfish</name>
    <dbReference type="NCBI Taxonomy" id="230148"/>
    <lineage>
        <taxon>Eukaryota</taxon>
        <taxon>Metazoa</taxon>
        <taxon>Chordata</taxon>
        <taxon>Craniata</taxon>
        <taxon>Vertebrata</taxon>
        <taxon>Euteleostomi</taxon>
        <taxon>Actinopterygii</taxon>
        <taxon>Neopterygii</taxon>
        <taxon>Teleostei</taxon>
        <taxon>Neoteleostei</taxon>
        <taxon>Acanthomorphata</taxon>
        <taxon>Eupercaria</taxon>
        <taxon>Perciformes</taxon>
        <taxon>Cottioidei</taxon>
        <taxon>Cottales</taxon>
        <taxon>Liparidae</taxon>
        <taxon>Liparis</taxon>
    </lineage>
</organism>
<dbReference type="EMBL" id="SRLO01000368">
    <property type="protein sequence ID" value="TNN58900.1"/>
    <property type="molecule type" value="Genomic_DNA"/>
</dbReference>
<evidence type="ECO:0000313" key="2">
    <source>
        <dbReference type="EMBL" id="TNN58900.1"/>
    </source>
</evidence>
<feature type="region of interest" description="Disordered" evidence="1">
    <location>
        <begin position="175"/>
        <end position="212"/>
    </location>
</feature>
<accession>A0A4Z2H081</accession>
<name>A0A4Z2H081_9TELE</name>
<evidence type="ECO:0000313" key="3">
    <source>
        <dbReference type="Proteomes" id="UP000314294"/>
    </source>
</evidence>
<keyword evidence="3" id="KW-1185">Reference proteome</keyword>
<comment type="caution">
    <text evidence="2">The sequence shown here is derived from an EMBL/GenBank/DDBJ whole genome shotgun (WGS) entry which is preliminary data.</text>
</comment>
<gene>
    <name evidence="2" type="ORF">EYF80_030910</name>
</gene>
<dbReference type="Proteomes" id="UP000314294">
    <property type="component" value="Unassembled WGS sequence"/>
</dbReference>
<protein>
    <submittedName>
        <fullName evidence="2">Uncharacterized protein</fullName>
    </submittedName>
</protein>